<name>A0A1X7LJ57_9BACT</name>
<sequence>MTCLSVLNVKAQKFISESKISLGMGMGFDYNNALFPKYDENSSRPEYLATNWKEDPLVLGRVISFSWSFLMNEKLPVQLKFYKGDYRQDYSDDLMFFAGQEFDKLYAGLVLGSYLDLLKNSGRHRLRFDYGLHLYRLFTSIVDYEIDIDEDGNYIPGFPLVNNNVNRELGLNIGFEYGFYSKNEKSMIGLKIDGFGSFNSDFFGWIIQPTFSYSF</sequence>
<dbReference type="AlphaFoldDB" id="A0A1X7LJ57"/>
<reference evidence="2" key="1">
    <citation type="submission" date="2017-04" db="EMBL/GenBank/DDBJ databases">
        <authorList>
            <person name="Varghese N."/>
            <person name="Submissions S."/>
        </authorList>
    </citation>
    <scope>NUCLEOTIDE SEQUENCE [LARGE SCALE GENOMIC DNA]</scope>
    <source>
        <strain evidence="2">DSM 4125</strain>
    </source>
</reference>
<keyword evidence="2" id="KW-1185">Reference proteome</keyword>
<dbReference type="EMBL" id="FXAW01000014">
    <property type="protein sequence ID" value="SMG53219.1"/>
    <property type="molecule type" value="Genomic_DNA"/>
</dbReference>
<dbReference type="Proteomes" id="UP000193804">
    <property type="component" value="Unassembled WGS sequence"/>
</dbReference>
<protein>
    <submittedName>
        <fullName evidence="1">Uncharacterized protein</fullName>
    </submittedName>
</protein>
<evidence type="ECO:0000313" key="1">
    <source>
        <dbReference type="EMBL" id="SMG53219.1"/>
    </source>
</evidence>
<gene>
    <name evidence="1" type="ORF">SAMN05661096_04064</name>
</gene>
<accession>A0A1X7LJ57</accession>
<organism evidence="1 2">
    <name type="scientific">Marivirga sericea</name>
    <dbReference type="NCBI Taxonomy" id="1028"/>
    <lineage>
        <taxon>Bacteria</taxon>
        <taxon>Pseudomonadati</taxon>
        <taxon>Bacteroidota</taxon>
        <taxon>Cytophagia</taxon>
        <taxon>Cytophagales</taxon>
        <taxon>Marivirgaceae</taxon>
        <taxon>Marivirga</taxon>
    </lineage>
</organism>
<dbReference type="STRING" id="1028.SAMN05661096_04064"/>
<evidence type="ECO:0000313" key="2">
    <source>
        <dbReference type="Proteomes" id="UP000193804"/>
    </source>
</evidence>
<proteinExistence type="predicted"/>